<dbReference type="PANTHER" id="PTHR38390:SF2">
    <property type="entry name" value="OS01G0103900 PROTEIN"/>
    <property type="match status" value="1"/>
</dbReference>
<name>A0A200QGV0_MACCD</name>
<proteinExistence type="predicted"/>
<evidence type="ECO:0000313" key="3">
    <source>
        <dbReference type="Proteomes" id="UP000195402"/>
    </source>
</evidence>
<dbReference type="AlphaFoldDB" id="A0A200QGV0"/>
<comment type="caution">
    <text evidence="2">The sequence shown here is derived from an EMBL/GenBank/DDBJ whole genome shotgun (WGS) entry which is preliminary data.</text>
</comment>
<protein>
    <submittedName>
        <fullName evidence="2">Uncharacterized protein</fullName>
    </submittedName>
</protein>
<reference evidence="2 3" key="1">
    <citation type="journal article" date="2017" name="Mol. Plant">
        <title>The Genome of Medicinal Plant Macleaya cordata Provides New Insights into Benzylisoquinoline Alkaloids Metabolism.</title>
        <authorList>
            <person name="Liu X."/>
            <person name="Liu Y."/>
            <person name="Huang P."/>
            <person name="Ma Y."/>
            <person name="Qing Z."/>
            <person name="Tang Q."/>
            <person name="Cao H."/>
            <person name="Cheng P."/>
            <person name="Zheng Y."/>
            <person name="Yuan Z."/>
            <person name="Zhou Y."/>
            <person name="Liu J."/>
            <person name="Tang Z."/>
            <person name="Zhuo Y."/>
            <person name="Zhang Y."/>
            <person name="Yu L."/>
            <person name="Huang J."/>
            <person name="Yang P."/>
            <person name="Peng Q."/>
            <person name="Zhang J."/>
            <person name="Jiang W."/>
            <person name="Zhang Z."/>
            <person name="Lin K."/>
            <person name="Ro D.K."/>
            <person name="Chen X."/>
            <person name="Xiong X."/>
            <person name="Shang Y."/>
            <person name="Huang S."/>
            <person name="Zeng J."/>
        </authorList>
    </citation>
    <scope>NUCLEOTIDE SEQUENCE [LARGE SCALE GENOMIC DNA]</scope>
    <source>
        <strain evidence="3">cv. BLH2017</strain>
        <tissue evidence="2">Root</tissue>
    </source>
</reference>
<feature type="region of interest" description="Disordered" evidence="1">
    <location>
        <begin position="624"/>
        <end position="659"/>
    </location>
</feature>
<dbReference type="PANTHER" id="PTHR38390">
    <property type="entry name" value="OS01G0103900 PROTEIN"/>
    <property type="match status" value="1"/>
</dbReference>
<evidence type="ECO:0000256" key="1">
    <source>
        <dbReference type="SAM" id="MobiDB-lite"/>
    </source>
</evidence>
<organism evidence="2 3">
    <name type="scientific">Macleaya cordata</name>
    <name type="common">Five-seeded plume-poppy</name>
    <name type="synonym">Bocconia cordata</name>
    <dbReference type="NCBI Taxonomy" id="56857"/>
    <lineage>
        <taxon>Eukaryota</taxon>
        <taxon>Viridiplantae</taxon>
        <taxon>Streptophyta</taxon>
        <taxon>Embryophyta</taxon>
        <taxon>Tracheophyta</taxon>
        <taxon>Spermatophyta</taxon>
        <taxon>Magnoliopsida</taxon>
        <taxon>Ranunculales</taxon>
        <taxon>Papaveraceae</taxon>
        <taxon>Papaveroideae</taxon>
        <taxon>Macleaya</taxon>
    </lineage>
</organism>
<accession>A0A200QGV0</accession>
<dbReference type="EMBL" id="MVGT01002051">
    <property type="protein sequence ID" value="OVA09738.1"/>
    <property type="molecule type" value="Genomic_DNA"/>
</dbReference>
<keyword evidence="3" id="KW-1185">Reference proteome</keyword>
<dbReference type="STRING" id="56857.A0A200QGV0"/>
<dbReference type="Proteomes" id="UP000195402">
    <property type="component" value="Unassembled WGS sequence"/>
</dbReference>
<evidence type="ECO:0000313" key="2">
    <source>
        <dbReference type="EMBL" id="OVA09738.1"/>
    </source>
</evidence>
<dbReference type="OMA" id="LECYYLL"/>
<gene>
    <name evidence="2" type="ORF">BVC80_9101g277</name>
</gene>
<sequence length="659" mass="73881">MVLLCFMLDLRTLSPPLFRELKQCLLQLANHYAISTGRGEKQSEILTDRIGLCYLHKNRISCSDELKIAYSPRGCFRLRDFHHAVNNLPTDGFLPEMINSSATRIGDDATLAKLLSKEVLFSWGSKDIVRKVIFISSCLVEDIDSARKILIDAADKCVSVEFVLLEQEFCQPNNMSEDVQKFINSISDLENCSLRTHLPDTWVMCGLVKRWHQELKDDIEEPLQAVFHFKNHLVGSTNRIFCNLVASVNQIIDGFTPCQTCRCHGLPLDGSAGSKDNRSSFCPITFQELGMCNLIETAVRVGEQTILFLPSFESCPNFQQISAPISFTVIERTNLGSLSEAGVIIGNSYMVTPSAFHEMEATSDESDKSELNTQLFQGLCGALHSLDQGLICTSNCNIETKRDATFHCYYILQPSEKGPMLLRRLAGSEEILPFSDATGAIDFAVPKEIENSIRTSLSRMELRDYNPLLHERGFHPKLNMLVKESLQFGSIPPKRKDINLELNSPRSELSDMTTVVSSTMMTVGVEEYTPQQTQVMGDDKSDACIAEEWEQLIVDEDCEIYSPTCISRPKIKTSIISPVDVNKQLDEKTSRILERLEAPRQAKMKGNSPIDICNAGTDACAPKKKPLVPFAPNHATDHQGVSSSQPMRPNFQRLKRKHR</sequence>
<dbReference type="OrthoDB" id="1906673at2759"/>
<dbReference type="FunCoup" id="A0A200QGV0">
    <property type="interactions" value="107"/>
</dbReference>
<dbReference type="InParanoid" id="A0A200QGV0"/>